<organism evidence="2 3">
    <name type="scientific">Pocillopora damicornis</name>
    <name type="common">Cauliflower coral</name>
    <name type="synonym">Millepora damicornis</name>
    <dbReference type="NCBI Taxonomy" id="46731"/>
    <lineage>
        <taxon>Eukaryota</taxon>
        <taxon>Metazoa</taxon>
        <taxon>Cnidaria</taxon>
        <taxon>Anthozoa</taxon>
        <taxon>Hexacorallia</taxon>
        <taxon>Scleractinia</taxon>
        <taxon>Astrocoeniina</taxon>
        <taxon>Pocilloporidae</taxon>
        <taxon>Pocillopora</taxon>
    </lineage>
</organism>
<reference evidence="2 3" key="1">
    <citation type="journal article" date="2018" name="Sci. Rep.">
        <title>Comparative analysis of the Pocillopora damicornis genome highlights role of immune system in coral evolution.</title>
        <authorList>
            <person name="Cunning R."/>
            <person name="Bay R.A."/>
            <person name="Gillette P."/>
            <person name="Baker A.C."/>
            <person name="Traylor-Knowles N."/>
        </authorList>
    </citation>
    <scope>NUCLEOTIDE SEQUENCE [LARGE SCALE GENOMIC DNA]</scope>
    <source>
        <strain evidence="2">RSMAS</strain>
        <tissue evidence="2">Whole animal</tissue>
    </source>
</reference>
<keyword evidence="3" id="KW-1185">Reference proteome</keyword>
<keyword evidence="1" id="KW-1133">Transmembrane helix</keyword>
<name>A0A3M6TPL7_POCDA</name>
<accession>A0A3M6TPL7</accession>
<sequence>MVTSGDLKAFLAMIIAMGLRLVLKFKGSRVFQMLSSIHSVVEWEVTSQRKYWALGRSPTSPGHRPGEEFSFQCSVCKVALCMQDGFQLYPTVQDYVTAYVRRHDANNDKMYLQSNYNIKAIKVPSRKIPMSGPSIAHKSIETTAFIGTYNVVTHCMVATVVDFALTLIDILAGVTFAVESCQTAAIVRANGIYTKCMLTACGRISFTFINVLTRESISLEATITNTFEMSLIFWICFACSVSITKWLLAAVKTCR</sequence>
<comment type="caution">
    <text evidence="2">The sequence shown here is derived from an EMBL/GenBank/DDBJ whole genome shotgun (WGS) entry which is preliminary data.</text>
</comment>
<feature type="transmembrane region" description="Helical" evidence="1">
    <location>
        <begin position="231"/>
        <end position="251"/>
    </location>
</feature>
<keyword evidence="1" id="KW-0472">Membrane</keyword>
<dbReference type="EMBL" id="RCHS01003217">
    <property type="protein sequence ID" value="RMX43365.1"/>
    <property type="molecule type" value="Genomic_DNA"/>
</dbReference>
<evidence type="ECO:0000313" key="2">
    <source>
        <dbReference type="EMBL" id="RMX43365.1"/>
    </source>
</evidence>
<protein>
    <submittedName>
        <fullName evidence="2">Uncharacterized protein</fullName>
    </submittedName>
</protein>
<proteinExistence type="predicted"/>
<dbReference type="AlphaFoldDB" id="A0A3M6TPL7"/>
<keyword evidence="1" id="KW-0812">Transmembrane</keyword>
<gene>
    <name evidence="2" type="ORF">pdam_00020491</name>
</gene>
<evidence type="ECO:0000256" key="1">
    <source>
        <dbReference type="SAM" id="Phobius"/>
    </source>
</evidence>
<dbReference type="Proteomes" id="UP000275408">
    <property type="component" value="Unassembled WGS sequence"/>
</dbReference>
<evidence type="ECO:0000313" key="3">
    <source>
        <dbReference type="Proteomes" id="UP000275408"/>
    </source>
</evidence>